<evidence type="ECO:0000256" key="2">
    <source>
        <dbReference type="ARBA" id="ARBA00022679"/>
    </source>
</evidence>
<dbReference type="Pfam" id="PF01529">
    <property type="entry name" value="DHHC"/>
    <property type="match status" value="1"/>
</dbReference>
<reference evidence="12 13" key="1">
    <citation type="submission" date="2016-07" db="EMBL/GenBank/DDBJ databases">
        <title>Pervasive Adenine N6-methylation of Active Genes in Fungi.</title>
        <authorList>
            <consortium name="DOE Joint Genome Institute"/>
            <person name="Mondo S.J."/>
            <person name="Dannebaum R.O."/>
            <person name="Kuo R.C."/>
            <person name="Labutti K."/>
            <person name="Haridas S."/>
            <person name="Kuo A."/>
            <person name="Salamov A."/>
            <person name="Ahrendt S.R."/>
            <person name="Lipzen A."/>
            <person name="Sullivan W."/>
            <person name="Andreopoulos W.B."/>
            <person name="Clum A."/>
            <person name="Lindquist E."/>
            <person name="Daum C."/>
            <person name="Ramamoorthy G.K."/>
            <person name="Gryganskyi A."/>
            <person name="Culley D."/>
            <person name="Magnuson J.K."/>
            <person name="James T.Y."/>
            <person name="O'Malley M.A."/>
            <person name="Stajich J.E."/>
            <person name="Spatafora J.W."/>
            <person name="Visel A."/>
            <person name="Grigoriev I.V."/>
        </authorList>
    </citation>
    <scope>NUCLEOTIDE SEQUENCE [LARGE SCALE GENOMIC DNA]</scope>
    <source>
        <strain evidence="12 13">12-1054</strain>
    </source>
</reference>
<dbReference type="GO" id="GO:0019706">
    <property type="term" value="F:protein-cysteine S-palmitoyltransferase activity"/>
    <property type="evidence" value="ECO:0007669"/>
    <property type="project" value="UniProtKB-EC"/>
</dbReference>
<comment type="subcellular location">
    <subcellularLocation>
        <location evidence="1">Membrane</location>
        <topology evidence="1">Multi-pass membrane protein</topology>
    </subcellularLocation>
</comment>
<evidence type="ECO:0000256" key="4">
    <source>
        <dbReference type="ARBA" id="ARBA00022989"/>
    </source>
</evidence>
<evidence type="ECO:0000256" key="1">
    <source>
        <dbReference type="ARBA" id="ARBA00004141"/>
    </source>
</evidence>
<name>A0A1Y2F8W8_PROLT</name>
<feature type="transmembrane region" description="Helical" evidence="10">
    <location>
        <begin position="12"/>
        <end position="32"/>
    </location>
</feature>
<keyword evidence="6" id="KW-0564">Palmitate</keyword>
<dbReference type="PANTHER" id="PTHR12246">
    <property type="entry name" value="PALMITOYLTRANSFERASE ZDHHC16"/>
    <property type="match status" value="1"/>
</dbReference>
<keyword evidence="7" id="KW-0449">Lipoprotein</keyword>
<comment type="similarity">
    <text evidence="10">Belongs to the DHHC palmitoyltransferase family.</text>
</comment>
<dbReference type="EMBL" id="MCFI01000013">
    <property type="protein sequence ID" value="ORY80350.1"/>
    <property type="molecule type" value="Genomic_DNA"/>
</dbReference>
<dbReference type="EC" id="2.3.1.225" evidence="10"/>
<dbReference type="Proteomes" id="UP000193685">
    <property type="component" value="Unassembled WGS sequence"/>
</dbReference>
<proteinExistence type="inferred from homology"/>
<dbReference type="OMA" id="WEIERHK"/>
<dbReference type="OrthoDB" id="331948at2759"/>
<dbReference type="GO" id="GO:0016020">
    <property type="term" value="C:membrane"/>
    <property type="evidence" value="ECO:0007669"/>
    <property type="project" value="UniProtKB-SubCell"/>
</dbReference>
<keyword evidence="2 10" id="KW-0808">Transferase</keyword>
<dbReference type="STRING" id="56484.A0A1Y2F8W8"/>
<feature type="transmembrane region" description="Helical" evidence="10">
    <location>
        <begin position="205"/>
        <end position="230"/>
    </location>
</feature>
<dbReference type="RefSeq" id="XP_040724238.1">
    <property type="nucleotide sequence ID" value="XM_040872422.1"/>
</dbReference>
<comment type="catalytic activity">
    <reaction evidence="9 10">
        <text>L-cysteinyl-[protein] + hexadecanoyl-CoA = S-hexadecanoyl-L-cysteinyl-[protein] + CoA</text>
        <dbReference type="Rhea" id="RHEA:36683"/>
        <dbReference type="Rhea" id="RHEA-COMP:10131"/>
        <dbReference type="Rhea" id="RHEA-COMP:11032"/>
        <dbReference type="ChEBI" id="CHEBI:29950"/>
        <dbReference type="ChEBI" id="CHEBI:57287"/>
        <dbReference type="ChEBI" id="CHEBI:57379"/>
        <dbReference type="ChEBI" id="CHEBI:74151"/>
        <dbReference type="EC" id="2.3.1.225"/>
    </reaction>
</comment>
<evidence type="ECO:0000313" key="12">
    <source>
        <dbReference type="EMBL" id="ORY80350.1"/>
    </source>
</evidence>
<evidence type="ECO:0000256" key="5">
    <source>
        <dbReference type="ARBA" id="ARBA00023136"/>
    </source>
</evidence>
<keyword evidence="8 10" id="KW-0012">Acyltransferase</keyword>
<protein>
    <recommendedName>
        <fullName evidence="10">Palmitoyltransferase</fullName>
        <ecNumber evidence="10">2.3.1.225</ecNumber>
    </recommendedName>
</protein>
<organism evidence="12 13">
    <name type="scientific">Protomyces lactucae-debilis</name>
    <dbReference type="NCBI Taxonomy" id="2754530"/>
    <lineage>
        <taxon>Eukaryota</taxon>
        <taxon>Fungi</taxon>
        <taxon>Dikarya</taxon>
        <taxon>Ascomycota</taxon>
        <taxon>Taphrinomycotina</taxon>
        <taxon>Taphrinomycetes</taxon>
        <taxon>Taphrinales</taxon>
        <taxon>Protomycetaceae</taxon>
        <taxon>Protomyces</taxon>
    </lineage>
</organism>
<keyword evidence="13" id="KW-1185">Reference proteome</keyword>
<keyword evidence="5 10" id="KW-0472">Membrane</keyword>
<comment type="caution">
    <text evidence="12">The sequence shown here is derived from an EMBL/GenBank/DDBJ whole genome shotgun (WGS) entry which is preliminary data.</text>
</comment>
<evidence type="ECO:0000313" key="13">
    <source>
        <dbReference type="Proteomes" id="UP000193685"/>
    </source>
</evidence>
<dbReference type="InterPro" id="IPR001594">
    <property type="entry name" value="Palmitoyltrfase_DHHC"/>
</dbReference>
<comment type="domain">
    <text evidence="10">The DHHC domain is required for palmitoyltransferase activity.</text>
</comment>
<accession>A0A1Y2F8W8</accession>
<dbReference type="GeneID" id="63789021"/>
<feature type="domain" description="Palmitoyltransferase DHHC" evidence="11">
    <location>
        <begin position="114"/>
        <end position="247"/>
    </location>
</feature>
<dbReference type="PROSITE" id="PS50216">
    <property type="entry name" value="DHHC"/>
    <property type="match status" value="1"/>
</dbReference>
<evidence type="ECO:0000259" key="11">
    <source>
        <dbReference type="Pfam" id="PF01529"/>
    </source>
</evidence>
<evidence type="ECO:0000256" key="3">
    <source>
        <dbReference type="ARBA" id="ARBA00022692"/>
    </source>
</evidence>
<feature type="transmembrane region" description="Helical" evidence="10">
    <location>
        <begin position="52"/>
        <end position="70"/>
    </location>
</feature>
<gene>
    <name evidence="12" type="ORF">BCR37DRAFT_65393</name>
</gene>
<evidence type="ECO:0000256" key="6">
    <source>
        <dbReference type="ARBA" id="ARBA00023139"/>
    </source>
</evidence>
<feature type="transmembrane region" description="Helical" evidence="10">
    <location>
        <begin position="162"/>
        <end position="185"/>
    </location>
</feature>
<dbReference type="InterPro" id="IPR039859">
    <property type="entry name" value="PFA4/ZDH16/20/ERF2-like"/>
</dbReference>
<sequence>MALLTKLNGKFASLRTLTLLLILFLATSQIYLLSPFLFSDYLDISEGRGLCHLLFFNVGVAYILWTFYLISARHPGQVKQSYAPPRYPTTLPSSANPEDIRNRAESQGSASAIRWCKLCRAFRPPRSHHCKQCQTCILRMDHHCPWLDNCVGYSNHAAFIKFLLAVVIIATYLCWQSVRCFLWLLELEDQRGPPYSGVDEEGDMLVLVVCGVIAVISGLLAVMVFCLWIYQTWNSFENMTTIESWSNKRVEELVQRRKVPETAFPYDLHSFRRNLRSMFGPRWYFWWWPSYSAASKGYFVLPEHFEYDIPPDKEELYKTGHAFPVNEDHDPHRPWPPVDPTRAVIRSSQKTPGFTYGQDAVTDVAAFERRQRAAGVRQRASPTVPTSTTQESAAVKALKQSVRQDFYIDDPDSGDDLIAFDQRAGLSDTDDEDDGLIEGEALRSYGVDEDADADNLDDVIAEEGGLTVQQLLERQRHAQLQSSQA</sequence>
<evidence type="ECO:0000256" key="10">
    <source>
        <dbReference type="RuleBase" id="RU079119"/>
    </source>
</evidence>
<evidence type="ECO:0000256" key="9">
    <source>
        <dbReference type="ARBA" id="ARBA00048048"/>
    </source>
</evidence>
<evidence type="ECO:0000256" key="8">
    <source>
        <dbReference type="ARBA" id="ARBA00023315"/>
    </source>
</evidence>
<evidence type="ECO:0000256" key="7">
    <source>
        <dbReference type="ARBA" id="ARBA00023288"/>
    </source>
</evidence>
<dbReference type="AlphaFoldDB" id="A0A1Y2F8W8"/>
<keyword evidence="4 10" id="KW-1133">Transmembrane helix</keyword>
<keyword evidence="3 10" id="KW-0812">Transmembrane</keyword>